<dbReference type="Gene3D" id="2.40.50.1070">
    <property type="match status" value="1"/>
</dbReference>
<dbReference type="Pfam" id="PF01938">
    <property type="entry name" value="TRAM"/>
    <property type="match status" value="1"/>
</dbReference>
<evidence type="ECO:0000256" key="1">
    <source>
        <dbReference type="ARBA" id="ARBA00022603"/>
    </source>
</evidence>
<dbReference type="Proteomes" id="UP000533476">
    <property type="component" value="Unassembled WGS sequence"/>
</dbReference>
<dbReference type="PROSITE" id="PS01230">
    <property type="entry name" value="TRMA_1"/>
    <property type="match status" value="1"/>
</dbReference>
<sequence>MADNNLLTVEIERMGQAGDGVGRMPDGRLIFIPGGLPGELVRVRVIETRKNFARGALVSAKRTVPTRVAPVCPIFGQCGGCAFQHWDYGAELAYKENRVREALTRIAQVNGDLVEAIRGCPDPYGYRNKGQFPFGGTRGKVRLGLYRRGTHEVIGAAHCAIQDPWVNELLQVAEDLVNRFRIPPYDETQRSGILRHLLIRSSRMEQKLLALLVVTEPHPELASLAEAIMAAVPRVAGVGMNVQPAPTNRVLGERTVCLAGQDSLIDSILGLRFRMSYTSFFQVNPGQVEVLYRAALNFLPGGPSEVWDLYSGVGTLAALAAREARWVRALEVNPEAVHDARENFALNHLTNVGVEVGRVEDVIDAWVKRAADPPGTVIVDPPRAGLDGRVVERLNVLKPGRIIYISCNPDTWARDVGRLSPHFQLMQAIPVDMFPRTDHVEVASWLARSS</sequence>
<feature type="binding site" evidence="4">
    <location>
        <position position="310"/>
    </location>
    <ligand>
        <name>S-adenosyl-L-methionine</name>
        <dbReference type="ChEBI" id="CHEBI:59789"/>
    </ligand>
</feature>
<dbReference type="EMBL" id="JABBVZ010000026">
    <property type="protein sequence ID" value="NMP22578.1"/>
    <property type="molecule type" value="Genomic_DNA"/>
</dbReference>
<evidence type="ECO:0000313" key="7">
    <source>
        <dbReference type="EMBL" id="NMP22578.1"/>
    </source>
</evidence>
<dbReference type="EC" id="2.1.1.190" evidence="7"/>
<evidence type="ECO:0000256" key="4">
    <source>
        <dbReference type="PROSITE-ProRule" id="PRU01024"/>
    </source>
</evidence>
<dbReference type="PANTHER" id="PTHR11061">
    <property type="entry name" value="RNA M5U METHYLTRANSFERASE"/>
    <property type="match status" value="1"/>
</dbReference>
<dbReference type="FunFam" id="2.40.50.1070:FF:000003">
    <property type="entry name" value="23S rRNA (Uracil-5-)-methyltransferase RumA"/>
    <property type="match status" value="1"/>
</dbReference>
<dbReference type="Pfam" id="PF05958">
    <property type="entry name" value="tRNA_U5-meth_tr"/>
    <property type="match status" value="1"/>
</dbReference>
<feature type="domain" description="TRAM" evidence="6">
    <location>
        <begin position="1"/>
        <end position="59"/>
    </location>
</feature>
<dbReference type="SUPFAM" id="SSF50249">
    <property type="entry name" value="Nucleic acid-binding proteins"/>
    <property type="match status" value="1"/>
</dbReference>
<dbReference type="InterPro" id="IPR002792">
    <property type="entry name" value="TRAM_dom"/>
</dbReference>
<dbReference type="SUPFAM" id="SSF53335">
    <property type="entry name" value="S-adenosyl-L-methionine-dependent methyltransferases"/>
    <property type="match status" value="1"/>
</dbReference>
<evidence type="ECO:0000259" key="6">
    <source>
        <dbReference type="PROSITE" id="PS50926"/>
    </source>
</evidence>
<dbReference type="PANTHER" id="PTHR11061:SF30">
    <property type="entry name" value="TRNA (URACIL(54)-C(5))-METHYLTRANSFERASE"/>
    <property type="match status" value="1"/>
</dbReference>
<comment type="similarity">
    <text evidence="4">Belongs to the class I-like SAM-binding methyltransferase superfamily. RNA M5U methyltransferase family.</text>
</comment>
<feature type="active site" description="Nucleophile" evidence="4">
    <location>
        <position position="407"/>
    </location>
</feature>
<dbReference type="NCBIfam" id="TIGR00479">
    <property type="entry name" value="rumA"/>
    <property type="match status" value="1"/>
</dbReference>
<dbReference type="Gene3D" id="2.40.50.140">
    <property type="entry name" value="Nucleic acid-binding proteins"/>
    <property type="match status" value="1"/>
</dbReference>
<keyword evidence="3 4" id="KW-0949">S-adenosyl-L-methionine</keyword>
<dbReference type="PROSITE" id="PS50926">
    <property type="entry name" value="TRAM"/>
    <property type="match status" value="1"/>
</dbReference>
<keyword evidence="1 4" id="KW-0489">Methyltransferase</keyword>
<dbReference type="Gene3D" id="3.40.50.150">
    <property type="entry name" value="Vaccinia Virus protein VP39"/>
    <property type="match status" value="1"/>
</dbReference>
<feature type="binding site" evidence="4">
    <location>
        <position position="380"/>
    </location>
    <ligand>
        <name>S-adenosyl-L-methionine</name>
        <dbReference type="ChEBI" id="CHEBI:59789"/>
    </ligand>
</feature>
<evidence type="ECO:0000256" key="3">
    <source>
        <dbReference type="ARBA" id="ARBA00022691"/>
    </source>
</evidence>
<dbReference type="AlphaFoldDB" id="A0A7Y0Q1X9"/>
<dbReference type="InterPro" id="IPR029063">
    <property type="entry name" value="SAM-dependent_MTases_sf"/>
</dbReference>
<dbReference type="CDD" id="cd02440">
    <property type="entry name" value="AdoMet_MTases"/>
    <property type="match status" value="1"/>
</dbReference>
<dbReference type="GO" id="GO:0070475">
    <property type="term" value="P:rRNA base methylation"/>
    <property type="evidence" value="ECO:0007669"/>
    <property type="project" value="TreeGrafter"/>
</dbReference>
<organism evidence="7 8">
    <name type="scientific">Sulfobacillus harzensis</name>
    <dbReference type="NCBI Taxonomy" id="2729629"/>
    <lineage>
        <taxon>Bacteria</taxon>
        <taxon>Bacillati</taxon>
        <taxon>Bacillota</taxon>
        <taxon>Clostridia</taxon>
        <taxon>Eubacteriales</taxon>
        <taxon>Clostridiales Family XVII. Incertae Sedis</taxon>
        <taxon>Sulfobacillus</taxon>
    </lineage>
</organism>
<gene>
    <name evidence="7" type="primary">rlmD</name>
    <name evidence="7" type="ORF">HIJ39_09470</name>
</gene>
<dbReference type="GO" id="GO:0070041">
    <property type="term" value="F:rRNA (uridine-C5-)-methyltransferase activity"/>
    <property type="evidence" value="ECO:0007669"/>
    <property type="project" value="TreeGrafter"/>
</dbReference>
<evidence type="ECO:0000256" key="5">
    <source>
        <dbReference type="PROSITE-ProRule" id="PRU10015"/>
    </source>
</evidence>
<comment type="caution">
    <text evidence="7">The sequence shown here is derived from an EMBL/GenBank/DDBJ whole genome shotgun (WGS) entry which is preliminary data.</text>
</comment>
<dbReference type="PROSITE" id="PS51687">
    <property type="entry name" value="SAM_MT_RNA_M5U"/>
    <property type="match status" value="1"/>
</dbReference>
<dbReference type="InterPro" id="IPR030390">
    <property type="entry name" value="MeTrfase_TrmA_AS"/>
</dbReference>
<feature type="binding site" evidence="4">
    <location>
        <position position="282"/>
    </location>
    <ligand>
        <name>S-adenosyl-L-methionine</name>
        <dbReference type="ChEBI" id="CHEBI:59789"/>
    </ligand>
</feature>
<evidence type="ECO:0000313" key="8">
    <source>
        <dbReference type="Proteomes" id="UP000533476"/>
    </source>
</evidence>
<keyword evidence="2 4" id="KW-0808">Transferase</keyword>
<feature type="active site" evidence="5">
    <location>
        <position position="407"/>
    </location>
</feature>
<accession>A0A7Y0Q1X9</accession>
<reference evidence="7 8" key="1">
    <citation type="submission" date="2020-04" db="EMBL/GenBank/DDBJ databases">
        <authorList>
            <person name="Zhang R."/>
            <person name="Schippers A."/>
        </authorList>
    </citation>
    <scope>NUCLEOTIDE SEQUENCE [LARGE SCALE GENOMIC DNA]</scope>
    <source>
        <strain evidence="7 8">DSM 109850</strain>
    </source>
</reference>
<dbReference type="InterPro" id="IPR010280">
    <property type="entry name" value="U5_MeTrfase_fam"/>
</dbReference>
<proteinExistence type="inferred from homology"/>
<feature type="binding site" evidence="4">
    <location>
        <position position="331"/>
    </location>
    <ligand>
        <name>S-adenosyl-L-methionine</name>
        <dbReference type="ChEBI" id="CHEBI:59789"/>
    </ligand>
</feature>
<protein>
    <submittedName>
        <fullName evidence="7">23S rRNA (Uracil(1939)-C(5))-methyltransferase RlmD</fullName>
        <ecNumber evidence="7">2.1.1.190</ecNumber>
    </submittedName>
</protein>
<evidence type="ECO:0000256" key="2">
    <source>
        <dbReference type="ARBA" id="ARBA00022679"/>
    </source>
</evidence>
<dbReference type="RefSeq" id="WP_169099028.1">
    <property type="nucleotide sequence ID" value="NZ_JABBVZ010000026.1"/>
</dbReference>
<name>A0A7Y0Q1X9_9FIRM</name>
<keyword evidence="8" id="KW-1185">Reference proteome</keyword>
<dbReference type="InterPro" id="IPR012340">
    <property type="entry name" value="NA-bd_OB-fold"/>
</dbReference>